<evidence type="ECO:0000256" key="1">
    <source>
        <dbReference type="SAM" id="MobiDB-lite"/>
    </source>
</evidence>
<dbReference type="RefSeq" id="WP_124724496.1">
    <property type="nucleotide sequence ID" value="NZ_CP034044.1"/>
</dbReference>
<feature type="compositionally biased region" description="Acidic residues" evidence="1">
    <location>
        <begin position="54"/>
        <end position="66"/>
    </location>
</feature>
<evidence type="ECO:0000256" key="2">
    <source>
        <dbReference type="SAM" id="Phobius"/>
    </source>
</evidence>
<name>A0A3G8LGI9_9MOLU</name>
<dbReference type="OrthoDB" id="398775at2"/>
<keyword evidence="2" id="KW-0472">Membrane</keyword>
<keyword evidence="2" id="KW-1133">Transmembrane helix</keyword>
<proteinExistence type="predicted"/>
<keyword evidence="2" id="KW-0812">Transmembrane</keyword>
<sequence>MTKKHKIIISASLGMLAAISIASTVLVYKFLGKKDINKQIDNRNSELIENPELSNEEENDNSDELNSELLNEENTAADSVDDELAEHLTMIRSTDKEIEKLKEDENLAREVLKNERENQENSETSEESSEPNSTPISRNEATSSNNTPTPSQPPRPSNSSTSAPRNRTNTTNTRRPATTFQPSDPPKPKPKPITNIPWQNIFPRISSSDYYDQLNFKDGQAWIDEDMIAYIVKDVLNRVTAIDGSIEYAHKIIDDQTVLISFRWRNKTQKTQITYKISANKI</sequence>
<dbReference type="NCBIfam" id="NF045957">
    <property type="entry name" value="MHO_1590_dom"/>
    <property type="match status" value="1"/>
</dbReference>
<dbReference type="KEGG" id="mstr:EGN60_02460"/>
<keyword evidence="4" id="KW-1185">Reference proteome</keyword>
<evidence type="ECO:0000313" key="3">
    <source>
        <dbReference type="EMBL" id="AZG68803.1"/>
    </source>
</evidence>
<organism evidence="3 4">
    <name type="scientific">Mycoplasma struthionis</name>
    <dbReference type="NCBI Taxonomy" id="538220"/>
    <lineage>
        <taxon>Bacteria</taxon>
        <taxon>Bacillati</taxon>
        <taxon>Mycoplasmatota</taxon>
        <taxon>Mollicutes</taxon>
        <taxon>Mycoplasmataceae</taxon>
        <taxon>Mycoplasma</taxon>
    </lineage>
</organism>
<accession>A0A3G8LGI9</accession>
<dbReference type="Proteomes" id="UP000275883">
    <property type="component" value="Chromosome"/>
</dbReference>
<evidence type="ECO:0000313" key="4">
    <source>
        <dbReference type="Proteomes" id="UP000275883"/>
    </source>
</evidence>
<feature type="compositionally biased region" description="Basic and acidic residues" evidence="1">
    <location>
        <begin position="110"/>
        <end position="119"/>
    </location>
</feature>
<feature type="region of interest" description="Disordered" evidence="1">
    <location>
        <begin position="47"/>
        <end position="70"/>
    </location>
</feature>
<dbReference type="EMBL" id="CP034044">
    <property type="protein sequence ID" value="AZG68803.1"/>
    <property type="molecule type" value="Genomic_DNA"/>
</dbReference>
<protein>
    <submittedName>
        <fullName evidence="3">Uncharacterized protein</fullName>
    </submittedName>
</protein>
<gene>
    <name evidence="3" type="ORF">EGN60_02460</name>
</gene>
<feature type="transmembrane region" description="Helical" evidence="2">
    <location>
        <begin position="7"/>
        <end position="31"/>
    </location>
</feature>
<feature type="compositionally biased region" description="Low complexity" evidence="1">
    <location>
        <begin position="157"/>
        <end position="179"/>
    </location>
</feature>
<feature type="region of interest" description="Disordered" evidence="1">
    <location>
        <begin position="110"/>
        <end position="195"/>
    </location>
</feature>
<reference evidence="3 4" key="1">
    <citation type="submission" date="2018-11" db="EMBL/GenBank/DDBJ databases">
        <title>Genome sequence of Mycoplasma struthionis sp. nov.</title>
        <authorList>
            <person name="Spergser J."/>
        </authorList>
    </citation>
    <scope>NUCLEOTIDE SEQUENCE [LARGE SCALE GENOMIC DNA]</scope>
    <source>
        <strain evidence="3 4">237IA</strain>
    </source>
</reference>
<dbReference type="AlphaFoldDB" id="A0A3G8LGI9"/>